<proteinExistence type="predicted"/>
<reference evidence="1" key="1">
    <citation type="submission" date="2021-08" db="EMBL/GenBank/DDBJ databases">
        <title>Novel anaerobic bacterium isolated from sea squirt in East Sea, Republic of Korea.</title>
        <authorList>
            <person name="Nguyen T.H."/>
            <person name="Li Z."/>
            <person name="Lee Y.-J."/>
            <person name="Ko J."/>
            <person name="Kim S.-G."/>
        </authorList>
    </citation>
    <scope>NUCLEOTIDE SEQUENCE</scope>
    <source>
        <strain evidence="1">KCTC 25031</strain>
    </source>
</reference>
<keyword evidence="2" id="KW-1185">Reference proteome</keyword>
<dbReference type="EMBL" id="CP081303">
    <property type="protein sequence ID" value="QZE12735.1"/>
    <property type="molecule type" value="Genomic_DNA"/>
</dbReference>
<evidence type="ECO:0000313" key="2">
    <source>
        <dbReference type="Proteomes" id="UP000826212"/>
    </source>
</evidence>
<sequence length="372" mass="43540">MSIEIREITTKGDIKKFIRFYTDLYRENKQVAFPLHIDEDKSLRKGNPALKFCRVRYWMAWEDQKPVGRIAAIINTREQEKTNRKIGRFGLFDFVDDIQVSELLMKQACRWLKQEGVDTLHGPMGFTDMDRQGLLIEGHDRAGTMSTNYNFDYYEKHINALKFSKSTDWIEFLIYPDADILARIKSLSDRCKKIHKLKSVKYKSHKKLKERADEFFSLINNGYSDLYGYVSLNEEQRKYYTECYLSYVHLDMISIVVDEKDRMVAAGVAMPSLTDALQKAKGKLLPTGIYHLYRAMKKSDCVDLCLIAVDRDYQGKGVNSIIMYDITKGAMDLGITKAETNIELEDNTNIHQMWKFFNGEQHKRRRCYIKKI</sequence>
<dbReference type="Proteomes" id="UP000826212">
    <property type="component" value="Chromosome"/>
</dbReference>
<name>A0AC61NF02_9BACT</name>
<gene>
    <name evidence="1" type="ORF">K4L44_09045</name>
</gene>
<protein>
    <submittedName>
        <fullName evidence="1">N-acetyltransferase</fullName>
    </submittedName>
</protein>
<evidence type="ECO:0000313" key="1">
    <source>
        <dbReference type="EMBL" id="QZE12735.1"/>
    </source>
</evidence>
<accession>A0AC61NF02</accession>
<organism evidence="1 2">
    <name type="scientific">Halosquirtibacter laminarini</name>
    <dbReference type="NCBI Taxonomy" id="3374600"/>
    <lineage>
        <taxon>Bacteria</taxon>
        <taxon>Pseudomonadati</taxon>
        <taxon>Bacteroidota</taxon>
        <taxon>Bacteroidia</taxon>
        <taxon>Marinilabiliales</taxon>
        <taxon>Prolixibacteraceae</taxon>
        <taxon>Halosquirtibacter</taxon>
    </lineage>
</organism>